<dbReference type="GeneID" id="3701485"/>
<organism evidence="2 3">
    <name type="scientific">Natronomonas pharaonis (strain ATCC 35678 / DSM 2160 / CIP 103997 / JCM 8858 / NBRC 14720 / NCIMB 2260 / Gabara)</name>
    <name type="common">Halobacterium pharaonis</name>
    <dbReference type="NCBI Taxonomy" id="348780"/>
    <lineage>
        <taxon>Archaea</taxon>
        <taxon>Methanobacteriati</taxon>
        <taxon>Methanobacteriota</taxon>
        <taxon>Stenosarchaea group</taxon>
        <taxon>Halobacteria</taxon>
        <taxon>Halobacteriales</taxon>
        <taxon>Natronomonadaceae</taxon>
        <taxon>Natronomonas</taxon>
    </lineage>
</organism>
<feature type="transmembrane region" description="Helical" evidence="1">
    <location>
        <begin position="74"/>
        <end position="94"/>
    </location>
</feature>
<evidence type="ECO:0000256" key="1">
    <source>
        <dbReference type="SAM" id="Phobius"/>
    </source>
</evidence>
<accession>A0A1U7EWA8</accession>
<keyword evidence="1" id="KW-1133">Transmembrane helix</keyword>
<dbReference type="InterPro" id="IPR055943">
    <property type="entry name" value="DUF7521"/>
</dbReference>
<evidence type="ECO:0000313" key="3">
    <source>
        <dbReference type="Proteomes" id="UP000002698"/>
    </source>
</evidence>
<protein>
    <submittedName>
        <fullName evidence="2">Uncharacterized protein</fullName>
    </submittedName>
</protein>
<dbReference type="Pfam" id="PF24365">
    <property type="entry name" value="DUF7521"/>
    <property type="match status" value="1"/>
</dbReference>
<dbReference type="HOGENOM" id="CLU_2420125_0_0_2"/>
<sequence length="96" mass="10660">MVDLLQAVLISMRLLLFGLTLGLTIISFQAYRKQPTERLQYAFIGFAFLSMGVGVTNLTTQLGVQGGIGRSLQYFQIAETVPFIVGFAMIYASLYR</sequence>
<feature type="transmembrane region" description="Helical" evidence="1">
    <location>
        <begin position="40"/>
        <end position="62"/>
    </location>
</feature>
<keyword evidence="3" id="KW-1185">Reference proteome</keyword>
<keyword evidence="1" id="KW-0472">Membrane</keyword>
<feature type="transmembrane region" description="Helical" evidence="1">
    <location>
        <begin position="6"/>
        <end position="28"/>
    </location>
</feature>
<dbReference type="EMBL" id="CR936257">
    <property type="protein sequence ID" value="CAI49369.1"/>
    <property type="molecule type" value="Genomic_DNA"/>
</dbReference>
<gene>
    <name evidence="2" type="ordered locus">NP_2556A</name>
</gene>
<name>A0A1U7EWA8_NATPD</name>
<dbReference type="EnsemblBacteria" id="CAI49369">
    <property type="protein sequence ID" value="CAI49369"/>
    <property type="gene ID" value="NP_2556A"/>
</dbReference>
<dbReference type="eggNOG" id="arCOG03915">
    <property type="taxonomic scope" value="Archaea"/>
</dbReference>
<dbReference type="Proteomes" id="UP000002698">
    <property type="component" value="Chromosome"/>
</dbReference>
<dbReference type="RefSeq" id="WP_011322994.1">
    <property type="nucleotide sequence ID" value="NC_007426.1"/>
</dbReference>
<proteinExistence type="predicted"/>
<dbReference type="AlphaFoldDB" id="A0A1U7EWA8"/>
<evidence type="ECO:0000313" key="2">
    <source>
        <dbReference type="EMBL" id="CAI49369.1"/>
    </source>
</evidence>
<dbReference type="KEGG" id="nph:NP_2556A"/>
<keyword evidence="1" id="KW-0812">Transmembrane</keyword>
<dbReference type="OrthoDB" id="266325at2157"/>
<reference evidence="2 3" key="1">
    <citation type="journal article" date="2005" name="Genome Res.">
        <title>Living with two extremes: conclusions from the genome sequence of Natronomonas pharaonis.</title>
        <authorList>
            <person name="Falb M."/>
            <person name="Pfeiffer F."/>
            <person name="Palm P."/>
            <person name="Rodewald K."/>
            <person name="Hickmann V."/>
            <person name="Tittor J."/>
            <person name="Oesterhelt D."/>
        </authorList>
    </citation>
    <scope>NUCLEOTIDE SEQUENCE [LARGE SCALE GENOMIC DNA]</scope>
    <source>
        <strain evidence="3">ATCC 35678 / DSM 2160 / CIP 103997 / JCM 8858 / NBRC 14720 / NCIMB 2260 / Gabara</strain>
    </source>
</reference>